<keyword evidence="3" id="KW-1185">Reference proteome</keyword>
<proteinExistence type="predicted"/>
<evidence type="ECO:0000313" key="3">
    <source>
        <dbReference type="Proteomes" id="UP000186817"/>
    </source>
</evidence>
<dbReference type="Proteomes" id="UP000186817">
    <property type="component" value="Unassembled WGS sequence"/>
</dbReference>
<name>A0A1Q9BWS4_SYMMI</name>
<feature type="region of interest" description="Disordered" evidence="1">
    <location>
        <begin position="1"/>
        <end position="50"/>
    </location>
</feature>
<evidence type="ECO:0000256" key="1">
    <source>
        <dbReference type="SAM" id="MobiDB-lite"/>
    </source>
</evidence>
<gene>
    <name evidence="2" type="ORF">AK812_SmicGene45097</name>
</gene>
<organism evidence="2 3">
    <name type="scientific">Symbiodinium microadriaticum</name>
    <name type="common">Dinoflagellate</name>
    <name type="synonym">Zooxanthella microadriatica</name>
    <dbReference type="NCBI Taxonomy" id="2951"/>
    <lineage>
        <taxon>Eukaryota</taxon>
        <taxon>Sar</taxon>
        <taxon>Alveolata</taxon>
        <taxon>Dinophyceae</taxon>
        <taxon>Suessiales</taxon>
        <taxon>Symbiodiniaceae</taxon>
        <taxon>Symbiodinium</taxon>
    </lineage>
</organism>
<sequence length="75" mass="7636">MPPGSEDFPPLGGFPPLGLGPVSKSKAKGAGKSKAPAPSEPPPGELSQVSLGNKFTFVPSSVEVCSAVIWFRAVD</sequence>
<reference evidence="2 3" key="1">
    <citation type="submission" date="2016-02" db="EMBL/GenBank/DDBJ databases">
        <title>Genome analysis of coral dinoflagellate symbionts highlights evolutionary adaptations to a symbiotic lifestyle.</title>
        <authorList>
            <person name="Aranda M."/>
            <person name="Li Y."/>
            <person name="Liew Y.J."/>
            <person name="Baumgarten S."/>
            <person name="Simakov O."/>
            <person name="Wilson M."/>
            <person name="Piel J."/>
            <person name="Ashoor H."/>
            <person name="Bougouffa S."/>
            <person name="Bajic V.B."/>
            <person name="Ryu T."/>
            <person name="Ravasi T."/>
            <person name="Bayer T."/>
            <person name="Micklem G."/>
            <person name="Kim H."/>
            <person name="Bhak J."/>
            <person name="Lajeunesse T.C."/>
            <person name="Voolstra C.R."/>
        </authorList>
    </citation>
    <scope>NUCLEOTIDE SEQUENCE [LARGE SCALE GENOMIC DNA]</scope>
    <source>
        <strain evidence="2 3">CCMP2467</strain>
    </source>
</reference>
<comment type="caution">
    <text evidence="2">The sequence shown here is derived from an EMBL/GenBank/DDBJ whole genome shotgun (WGS) entry which is preliminary data.</text>
</comment>
<dbReference type="EMBL" id="LSRX01002745">
    <property type="protein sequence ID" value="OLP75153.1"/>
    <property type="molecule type" value="Genomic_DNA"/>
</dbReference>
<protein>
    <submittedName>
        <fullName evidence="2">Uncharacterized protein</fullName>
    </submittedName>
</protein>
<dbReference type="AlphaFoldDB" id="A0A1Q9BWS4"/>
<evidence type="ECO:0000313" key="2">
    <source>
        <dbReference type="EMBL" id="OLP75153.1"/>
    </source>
</evidence>
<accession>A0A1Q9BWS4</accession>
<feature type="compositionally biased region" description="Low complexity" evidence="1">
    <location>
        <begin position="8"/>
        <end position="24"/>
    </location>
</feature>